<sequence length="130" mass="14505">MLLTAADGRTIFNMSAIMRRACQLGRFALQFCRSTLERNRQRSLWLKRAWAEAKREAGEFARRQARDAEVRIALAASARESAALAASHGNNPLAIQNALLRETMRDRMNFAAVARLEAALVAILAAKQLH</sequence>
<dbReference type="EMBL" id="FNUY01000016">
    <property type="protein sequence ID" value="SEG80361.1"/>
    <property type="molecule type" value="Genomic_DNA"/>
</dbReference>
<gene>
    <name evidence="1" type="ORF">SAMN04488115_11638</name>
</gene>
<keyword evidence="2" id="KW-1185">Reference proteome</keyword>
<dbReference type="Proteomes" id="UP000236743">
    <property type="component" value="Unassembled WGS sequence"/>
</dbReference>
<evidence type="ECO:0000313" key="1">
    <source>
        <dbReference type="EMBL" id="SEG80361.1"/>
    </source>
</evidence>
<protein>
    <submittedName>
        <fullName evidence="1">Uncharacterized protein</fullName>
    </submittedName>
</protein>
<proteinExistence type="predicted"/>
<name>A0A1H6D532_9HYPH</name>
<evidence type="ECO:0000313" key="2">
    <source>
        <dbReference type="Proteomes" id="UP000236743"/>
    </source>
</evidence>
<dbReference type="AlphaFoldDB" id="A0A1H6D532"/>
<accession>A0A1H6D532</accession>
<organism evidence="1 2">
    <name type="scientific">Bosea lathyri</name>
    <dbReference type="NCBI Taxonomy" id="1036778"/>
    <lineage>
        <taxon>Bacteria</taxon>
        <taxon>Pseudomonadati</taxon>
        <taxon>Pseudomonadota</taxon>
        <taxon>Alphaproteobacteria</taxon>
        <taxon>Hyphomicrobiales</taxon>
        <taxon>Boseaceae</taxon>
        <taxon>Bosea</taxon>
    </lineage>
</organism>
<reference evidence="1 2" key="1">
    <citation type="submission" date="2016-10" db="EMBL/GenBank/DDBJ databases">
        <authorList>
            <person name="de Groot N.N."/>
        </authorList>
    </citation>
    <scope>NUCLEOTIDE SEQUENCE [LARGE SCALE GENOMIC DNA]</scope>
    <source>
        <strain evidence="1 2">DSM 26656</strain>
    </source>
</reference>